<gene>
    <name evidence="1" type="ORF">BFP76_07030</name>
</gene>
<name>A0A2G5K5T4_9RHOB</name>
<reference evidence="1 2" key="1">
    <citation type="submission" date="2016-08" db="EMBL/GenBank/DDBJ databases">
        <title>Draft genome of Amylibacter sp. strain 4G11.</title>
        <authorList>
            <person name="Wong S.-K."/>
            <person name="Hamasaki K."/>
            <person name="Yoshizawa S."/>
        </authorList>
    </citation>
    <scope>NUCLEOTIDE SEQUENCE [LARGE SCALE GENOMIC DNA]</scope>
    <source>
        <strain evidence="1 2">4G11</strain>
    </source>
</reference>
<dbReference type="EMBL" id="MDGM01000012">
    <property type="protein sequence ID" value="PIB24906.1"/>
    <property type="molecule type" value="Genomic_DNA"/>
</dbReference>
<proteinExistence type="predicted"/>
<accession>A0A2G5K5T4</accession>
<evidence type="ECO:0000313" key="2">
    <source>
        <dbReference type="Proteomes" id="UP000231516"/>
    </source>
</evidence>
<dbReference type="AlphaFoldDB" id="A0A2G5K5T4"/>
<keyword evidence="2" id="KW-1185">Reference proteome</keyword>
<evidence type="ECO:0000313" key="1">
    <source>
        <dbReference type="EMBL" id="PIB24906.1"/>
    </source>
</evidence>
<comment type="caution">
    <text evidence="1">The sequence shown here is derived from an EMBL/GenBank/DDBJ whole genome shotgun (WGS) entry which is preliminary data.</text>
</comment>
<protein>
    <submittedName>
        <fullName evidence="1">Uncharacterized protein</fullName>
    </submittedName>
</protein>
<organism evidence="1 2">
    <name type="scientific">Paramylibacter kogurei</name>
    <dbReference type="NCBI Taxonomy" id="1889778"/>
    <lineage>
        <taxon>Bacteria</taxon>
        <taxon>Pseudomonadati</taxon>
        <taxon>Pseudomonadota</taxon>
        <taxon>Alphaproteobacteria</taxon>
        <taxon>Rhodobacterales</taxon>
        <taxon>Paracoccaceae</taxon>
        <taxon>Paramylibacter</taxon>
    </lineage>
</organism>
<dbReference type="Proteomes" id="UP000231516">
    <property type="component" value="Unassembled WGS sequence"/>
</dbReference>
<sequence length="77" mass="8563">MHTDLLAQFHAIACAICAITFGPFNGVGIGNALKTHEKDQNEPVHENKVTYFCAKITCALDQTRATRNVSPWYQNIN</sequence>